<dbReference type="InterPro" id="IPR001362">
    <property type="entry name" value="Glyco_hydro_32"/>
</dbReference>
<feature type="domain" description="Glycosyl hydrolase family 32 N-terminal" evidence="4">
    <location>
        <begin position="143"/>
        <end position="351"/>
    </location>
</feature>
<dbReference type="GO" id="GO:0004575">
    <property type="term" value="F:sucrose alpha-glucosidase activity"/>
    <property type="evidence" value="ECO:0007669"/>
    <property type="project" value="TreeGrafter"/>
</dbReference>
<evidence type="ECO:0000256" key="3">
    <source>
        <dbReference type="ARBA" id="ARBA00023295"/>
    </source>
</evidence>
<keyword evidence="3" id="KW-0326">Glycosidase</keyword>
<organism evidence="5">
    <name type="scientific">marine sediment metagenome</name>
    <dbReference type="NCBI Taxonomy" id="412755"/>
    <lineage>
        <taxon>unclassified sequences</taxon>
        <taxon>metagenomes</taxon>
        <taxon>ecological metagenomes</taxon>
    </lineage>
</organism>
<accession>X0UAU9</accession>
<dbReference type="Gene3D" id="2.115.10.20">
    <property type="entry name" value="Glycosyl hydrolase domain, family 43"/>
    <property type="match status" value="1"/>
</dbReference>
<evidence type="ECO:0000259" key="4">
    <source>
        <dbReference type="Pfam" id="PF00251"/>
    </source>
</evidence>
<proteinExistence type="inferred from homology"/>
<dbReference type="CDD" id="cd18622">
    <property type="entry name" value="GH32_Inu-like"/>
    <property type="match status" value="1"/>
</dbReference>
<dbReference type="AlphaFoldDB" id="X0UAU9"/>
<name>X0UAU9_9ZZZZ</name>
<feature type="non-terminal residue" evidence="5">
    <location>
        <position position="370"/>
    </location>
</feature>
<dbReference type="SMART" id="SM00640">
    <property type="entry name" value="Glyco_32"/>
    <property type="match status" value="1"/>
</dbReference>
<gene>
    <name evidence="5" type="ORF">S01H1_07249</name>
</gene>
<evidence type="ECO:0000313" key="5">
    <source>
        <dbReference type="EMBL" id="GAF85625.1"/>
    </source>
</evidence>
<comment type="caution">
    <text evidence="5">The sequence shown here is derived from an EMBL/GenBank/DDBJ whole genome shotgun (WGS) entry which is preliminary data.</text>
</comment>
<dbReference type="GO" id="GO:0005737">
    <property type="term" value="C:cytoplasm"/>
    <property type="evidence" value="ECO:0007669"/>
    <property type="project" value="TreeGrafter"/>
</dbReference>
<protein>
    <recommendedName>
        <fullName evidence="4">Glycosyl hydrolase family 32 N-terminal domain-containing protein</fullName>
    </recommendedName>
</protein>
<dbReference type="InterPro" id="IPR023296">
    <property type="entry name" value="Glyco_hydro_beta-prop_sf"/>
</dbReference>
<evidence type="ECO:0000256" key="2">
    <source>
        <dbReference type="ARBA" id="ARBA00022801"/>
    </source>
</evidence>
<dbReference type="PANTHER" id="PTHR42800">
    <property type="entry name" value="EXOINULINASE INUD (AFU_ORTHOLOGUE AFUA_5G00480)"/>
    <property type="match status" value="1"/>
</dbReference>
<reference evidence="5" key="1">
    <citation type="journal article" date="2014" name="Front. Microbiol.">
        <title>High frequency of phylogenetically diverse reductive dehalogenase-homologous genes in deep subseafloor sedimentary metagenomes.</title>
        <authorList>
            <person name="Kawai M."/>
            <person name="Futagami T."/>
            <person name="Toyoda A."/>
            <person name="Takaki Y."/>
            <person name="Nishi S."/>
            <person name="Hori S."/>
            <person name="Arai W."/>
            <person name="Tsubouchi T."/>
            <person name="Morono Y."/>
            <person name="Uchiyama I."/>
            <person name="Ito T."/>
            <person name="Fujiyama A."/>
            <person name="Inagaki F."/>
            <person name="Takami H."/>
        </authorList>
    </citation>
    <scope>NUCLEOTIDE SEQUENCE</scope>
    <source>
        <strain evidence="5">Expedition CK06-06</strain>
    </source>
</reference>
<dbReference type="EMBL" id="BARS01003741">
    <property type="protein sequence ID" value="GAF85625.1"/>
    <property type="molecule type" value="Genomic_DNA"/>
</dbReference>
<dbReference type="GO" id="GO:0005987">
    <property type="term" value="P:sucrose catabolic process"/>
    <property type="evidence" value="ECO:0007669"/>
    <property type="project" value="TreeGrafter"/>
</dbReference>
<evidence type="ECO:0000256" key="1">
    <source>
        <dbReference type="ARBA" id="ARBA00009902"/>
    </source>
</evidence>
<dbReference type="InterPro" id="IPR013148">
    <property type="entry name" value="Glyco_hydro_32_N"/>
</dbReference>
<keyword evidence="2" id="KW-0378">Hydrolase</keyword>
<dbReference type="SUPFAM" id="SSF75005">
    <property type="entry name" value="Arabinanase/levansucrase/invertase"/>
    <property type="match status" value="1"/>
</dbReference>
<sequence>MNNGYTGLKLGLFAVALAGVIFLTGQAFTEENVYEGVSRELVLDEKYIIFPVADETNEDESEVQVLTLEVDGEKVREFKIRLAPGEPAYWFFTETREFSGKTATLRALRITDKELDSFFAIRVDKTYPGADEVYTEKLRPQLHFSSKRGWNNDPNGMMYYKGEYHLFYQHNPYSSLGGNMTWGHAVSKDLIHWEELGDAIHLDEYGTIFSGSGVVDWNNTTGFQTGDEAPMITIFTYSGACDAGPWSEGQPFTQGIAYSNDRGRTWTKYEGNPVQGRVKGNNRDPKVIWWEETKEWVIILWLDTGEMGFFRSKDLKRWELQSILESGAANECAELFQLAVDGDEDNKKWIFYGGTGDYFIGDFDGSHYTP</sequence>
<comment type="similarity">
    <text evidence="1">Belongs to the glycosyl hydrolase 32 family.</text>
</comment>
<dbReference type="Pfam" id="PF00251">
    <property type="entry name" value="Glyco_hydro_32N"/>
    <property type="match status" value="1"/>
</dbReference>
<dbReference type="PANTHER" id="PTHR42800:SF1">
    <property type="entry name" value="EXOINULINASE INUD (AFU_ORTHOLOGUE AFUA_5G00480)"/>
    <property type="match status" value="1"/>
</dbReference>